<feature type="compositionally biased region" description="Basic and acidic residues" evidence="3">
    <location>
        <begin position="116"/>
        <end position="131"/>
    </location>
</feature>
<evidence type="ECO:0000259" key="4">
    <source>
        <dbReference type="PROSITE" id="PS50102"/>
    </source>
</evidence>
<keyword evidence="6" id="KW-1185">Reference proteome</keyword>
<sequence length="227" mass="25781">MNVVNEITRINDLELEQGLTHTAGSWHGKYRDSAWVYAGNLPHALTEGDVLCILSQYGEIEDVNLVRDDDTGKSRGFAFVKYEDARSCVLAVDNFTGAQVLGRTLRVDHVERYKLPKHIREKEEQAEKDGTADPSTSGVAEAGHAYKDEELASSYNLQSGQDLFARPVPEAKAEGDNIDTITGGADNEERRKRKELRAQKRKEKEEHRRRKEEKKRKKRKKSSGRDR</sequence>
<dbReference type="InterPro" id="IPR000504">
    <property type="entry name" value="RRM_dom"/>
</dbReference>
<dbReference type="GO" id="GO:0005686">
    <property type="term" value="C:U2 snRNP"/>
    <property type="evidence" value="ECO:0007669"/>
    <property type="project" value="TreeGrafter"/>
</dbReference>
<dbReference type="InterPro" id="IPR051847">
    <property type="entry name" value="RNA_proc/Spliceosome_comp"/>
</dbReference>
<dbReference type="CDD" id="cd12411">
    <property type="entry name" value="RRM_ist3_like"/>
    <property type="match status" value="1"/>
</dbReference>
<proteinExistence type="predicted"/>
<feature type="region of interest" description="Disordered" evidence="3">
    <location>
        <begin position="116"/>
        <end position="140"/>
    </location>
</feature>
<dbReference type="GO" id="GO:0071011">
    <property type="term" value="C:precatalytic spliceosome"/>
    <property type="evidence" value="ECO:0007669"/>
    <property type="project" value="TreeGrafter"/>
</dbReference>
<dbReference type="Gene3D" id="3.30.70.330">
    <property type="match status" value="1"/>
</dbReference>
<dbReference type="eggNOG" id="KOG0126">
    <property type="taxonomic scope" value="Eukaryota"/>
</dbReference>
<dbReference type="GO" id="GO:0003723">
    <property type="term" value="F:RNA binding"/>
    <property type="evidence" value="ECO:0007669"/>
    <property type="project" value="UniProtKB-UniRule"/>
</dbReference>
<organism evidence="5 6">
    <name type="scientific">Thalassiosira oceanica</name>
    <name type="common">Marine diatom</name>
    <dbReference type="NCBI Taxonomy" id="159749"/>
    <lineage>
        <taxon>Eukaryota</taxon>
        <taxon>Sar</taxon>
        <taxon>Stramenopiles</taxon>
        <taxon>Ochrophyta</taxon>
        <taxon>Bacillariophyta</taxon>
        <taxon>Coscinodiscophyceae</taxon>
        <taxon>Thalassiosirophycidae</taxon>
        <taxon>Thalassiosirales</taxon>
        <taxon>Thalassiosiraceae</taxon>
        <taxon>Thalassiosira</taxon>
    </lineage>
</organism>
<protein>
    <recommendedName>
        <fullName evidence="4">RRM domain-containing protein</fullName>
    </recommendedName>
</protein>
<feature type="compositionally biased region" description="Basic and acidic residues" evidence="3">
    <location>
        <begin position="196"/>
        <end position="206"/>
    </location>
</feature>
<dbReference type="OMA" id="QPSATGW"/>
<feature type="domain" description="RRM" evidence="4">
    <location>
        <begin position="34"/>
        <end position="112"/>
    </location>
</feature>
<feature type="region of interest" description="Disordered" evidence="3">
    <location>
        <begin position="163"/>
        <end position="227"/>
    </location>
</feature>
<feature type="compositionally biased region" description="Basic residues" evidence="3">
    <location>
        <begin position="207"/>
        <end position="227"/>
    </location>
</feature>
<evidence type="ECO:0000256" key="3">
    <source>
        <dbReference type="SAM" id="MobiDB-lite"/>
    </source>
</evidence>
<dbReference type="PANTHER" id="PTHR45880">
    <property type="entry name" value="RNA-BINDING MOTIF PROTEIN, X-LINKED 2"/>
    <property type="match status" value="1"/>
</dbReference>
<dbReference type="InterPro" id="IPR012677">
    <property type="entry name" value="Nucleotide-bd_a/b_plait_sf"/>
</dbReference>
<dbReference type="SMART" id="SM00360">
    <property type="entry name" value="RRM"/>
    <property type="match status" value="1"/>
</dbReference>
<evidence type="ECO:0000256" key="2">
    <source>
        <dbReference type="PROSITE-ProRule" id="PRU00176"/>
    </source>
</evidence>
<accession>K0SHL3</accession>
<evidence type="ECO:0000313" key="5">
    <source>
        <dbReference type="EMBL" id="EJK65638.1"/>
    </source>
</evidence>
<dbReference type="PANTHER" id="PTHR45880:SF1">
    <property type="entry name" value="RNA-BINDING MOTIF PROTEIN, X-LINKED 2"/>
    <property type="match status" value="1"/>
</dbReference>
<comment type="caution">
    <text evidence="5">The sequence shown here is derived from an EMBL/GenBank/DDBJ whole genome shotgun (WGS) entry which is preliminary data.</text>
</comment>
<dbReference type="GO" id="GO:0000398">
    <property type="term" value="P:mRNA splicing, via spliceosome"/>
    <property type="evidence" value="ECO:0007669"/>
    <property type="project" value="InterPro"/>
</dbReference>
<dbReference type="Pfam" id="PF00076">
    <property type="entry name" value="RRM_1"/>
    <property type="match status" value="1"/>
</dbReference>
<dbReference type="Proteomes" id="UP000266841">
    <property type="component" value="Unassembled WGS sequence"/>
</dbReference>
<dbReference type="OrthoDB" id="2573941at2759"/>
<name>K0SHL3_THAOC</name>
<gene>
    <name evidence="5" type="ORF">THAOC_13484</name>
</gene>
<evidence type="ECO:0000313" key="6">
    <source>
        <dbReference type="Proteomes" id="UP000266841"/>
    </source>
</evidence>
<dbReference type="PROSITE" id="PS50102">
    <property type="entry name" value="RRM"/>
    <property type="match status" value="1"/>
</dbReference>
<dbReference type="SUPFAM" id="SSF54928">
    <property type="entry name" value="RNA-binding domain, RBD"/>
    <property type="match status" value="1"/>
</dbReference>
<reference evidence="5 6" key="1">
    <citation type="journal article" date="2012" name="Genome Biol.">
        <title>Genome and low-iron response of an oceanic diatom adapted to chronic iron limitation.</title>
        <authorList>
            <person name="Lommer M."/>
            <person name="Specht M."/>
            <person name="Roy A.S."/>
            <person name="Kraemer L."/>
            <person name="Andreson R."/>
            <person name="Gutowska M.A."/>
            <person name="Wolf J."/>
            <person name="Bergner S.V."/>
            <person name="Schilhabel M.B."/>
            <person name="Klostermeier U.C."/>
            <person name="Beiko R.G."/>
            <person name="Rosenstiel P."/>
            <person name="Hippler M."/>
            <person name="Laroche J."/>
        </authorList>
    </citation>
    <scope>NUCLEOTIDE SEQUENCE [LARGE SCALE GENOMIC DNA]</scope>
    <source>
        <strain evidence="5 6">CCMP1005</strain>
    </source>
</reference>
<dbReference type="GO" id="GO:0071013">
    <property type="term" value="C:catalytic step 2 spliceosome"/>
    <property type="evidence" value="ECO:0007669"/>
    <property type="project" value="TreeGrafter"/>
</dbReference>
<dbReference type="EMBL" id="AGNL01015620">
    <property type="protein sequence ID" value="EJK65638.1"/>
    <property type="molecule type" value="Genomic_DNA"/>
</dbReference>
<evidence type="ECO:0000256" key="1">
    <source>
        <dbReference type="ARBA" id="ARBA00022884"/>
    </source>
</evidence>
<dbReference type="AlphaFoldDB" id="K0SHL3"/>
<dbReference type="InterPro" id="IPR035979">
    <property type="entry name" value="RBD_domain_sf"/>
</dbReference>
<dbReference type="InterPro" id="IPR045844">
    <property type="entry name" value="RRM_Ist3-like"/>
</dbReference>
<keyword evidence="1 2" id="KW-0694">RNA-binding</keyword>